<sequence length="237" mass="25423">MSRRPAQGARTSWRERVHWEMVGALAGIGGLIVALAALRTGGEPGSSTTPAPPTPTVTVTESATPSSRSRSRTPKPTAEEAPSTEPTEPPEPTEPTRPACVMAPGECRLEKMLGSADLRNCRPAARPPAGAVAALDCTAVRSGPVHDPMIVLFRSDTDAETWVESYWWALHDGRGGNCATGAEYKGTWVRGKLLCTINGPYYAMSWTYTGRSVAMTAEAWTPQPLYAWWQGLSPLSD</sequence>
<evidence type="ECO:0000256" key="2">
    <source>
        <dbReference type="SAM" id="Phobius"/>
    </source>
</evidence>
<dbReference type="RefSeq" id="WP_192784485.1">
    <property type="nucleotide sequence ID" value="NZ_JADBEK010000001.1"/>
</dbReference>
<keyword evidence="2" id="KW-1133">Transmembrane helix</keyword>
<protein>
    <recommendedName>
        <fullName evidence="5">Serine/threonine protein kinase</fullName>
    </recommendedName>
</protein>
<reference evidence="3 4" key="1">
    <citation type="submission" date="2020-10" db="EMBL/GenBank/DDBJ databases">
        <title>Sequencing the genomes of 1000 actinobacteria strains.</title>
        <authorList>
            <person name="Klenk H.-P."/>
        </authorList>
    </citation>
    <scope>NUCLEOTIDE SEQUENCE [LARGE SCALE GENOMIC DNA]</scope>
    <source>
        <strain evidence="3 4">DSM 43173</strain>
    </source>
</reference>
<comment type="caution">
    <text evidence="3">The sequence shown here is derived from an EMBL/GenBank/DDBJ whole genome shotgun (WGS) entry which is preliminary data.</text>
</comment>
<gene>
    <name evidence="3" type="ORF">H4W80_001639</name>
</gene>
<feature type="compositionally biased region" description="Low complexity" evidence="1">
    <location>
        <begin position="56"/>
        <end position="86"/>
    </location>
</feature>
<dbReference type="EMBL" id="JADBEK010000001">
    <property type="protein sequence ID" value="MBE1583381.1"/>
    <property type="molecule type" value="Genomic_DNA"/>
</dbReference>
<feature type="transmembrane region" description="Helical" evidence="2">
    <location>
        <begin position="21"/>
        <end position="38"/>
    </location>
</feature>
<evidence type="ECO:0000313" key="4">
    <source>
        <dbReference type="Proteomes" id="UP000633509"/>
    </source>
</evidence>
<accession>A0ABR9LRU3</accession>
<evidence type="ECO:0000313" key="3">
    <source>
        <dbReference type="EMBL" id="MBE1583381.1"/>
    </source>
</evidence>
<feature type="region of interest" description="Disordered" evidence="1">
    <location>
        <begin position="41"/>
        <end position="100"/>
    </location>
</feature>
<evidence type="ECO:0008006" key="5">
    <source>
        <dbReference type="Google" id="ProtNLM"/>
    </source>
</evidence>
<keyword evidence="2" id="KW-0472">Membrane</keyword>
<organism evidence="3 4">
    <name type="scientific">Nonomuraea angiospora</name>
    <dbReference type="NCBI Taxonomy" id="46172"/>
    <lineage>
        <taxon>Bacteria</taxon>
        <taxon>Bacillati</taxon>
        <taxon>Actinomycetota</taxon>
        <taxon>Actinomycetes</taxon>
        <taxon>Streptosporangiales</taxon>
        <taxon>Streptosporangiaceae</taxon>
        <taxon>Nonomuraea</taxon>
    </lineage>
</organism>
<dbReference type="Proteomes" id="UP000633509">
    <property type="component" value="Unassembled WGS sequence"/>
</dbReference>
<name>A0ABR9LRU3_9ACTN</name>
<proteinExistence type="predicted"/>
<keyword evidence="2" id="KW-0812">Transmembrane</keyword>
<keyword evidence="4" id="KW-1185">Reference proteome</keyword>
<evidence type="ECO:0000256" key="1">
    <source>
        <dbReference type="SAM" id="MobiDB-lite"/>
    </source>
</evidence>